<dbReference type="OrthoDB" id="9779889at2"/>
<name>A0A378Y640_9NOCA</name>
<dbReference type="Proteomes" id="UP000255467">
    <property type="component" value="Unassembled WGS sequence"/>
</dbReference>
<dbReference type="Gene3D" id="6.20.20.10">
    <property type="match status" value="1"/>
</dbReference>
<protein>
    <submittedName>
        <fullName evidence="2">Uncharacterized protein</fullName>
    </submittedName>
</protein>
<dbReference type="EMBL" id="UGRY01000002">
    <property type="protein sequence ID" value="SUA72686.1"/>
    <property type="molecule type" value="Genomic_DNA"/>
</dbReference>
<dbReference type="RefSeq" id="WP_039818320.1">
    <property type="nucleotide sequence ID" value="NZ_UGRY01000002.1"/>
</dbReference>
<dbReference type="AlphaFoldDB" id="A0A378Y640"/>
<proteinExistence type="predicted"/>
<reference evidence="2 3" key="1">
    <citation type="submission" date="2018-06" db="EMBL/GenBank/DDBJ databases">
        <authorList>
            <consortium name="Pathogen Informatics"/>
            <person name="Doyle S."/>
        </authorList>
    </citation>
    <scope>NUCLEOTIDE SEQUENCE [LARGE SCALE GENOMIC DNA]</scope>
    <source>
        <strain evidence="2 3">NCTC1934</strain>
    </source>
</reference>
<evidence type="ECO:0000313" key="3">
    <source>
        <dbReference type="Proteomes" id="UP000255467"/>
    </source>
</evidence>
<evidence type="ECO:0000313" key="1">
    <source>
        <dbReference type="EMBL" id="SUA72626.1"/>
    </source>
</evidence>
<gene>
    <name evidence="1" type="ORF">NCTC1934_00054</name>
    <name evidence="2" type="ORF">NCTC1934_00114</name>
</gene>
<organism evidence="2 3">
    <name type="scientific">Nocardia otitidiscaviarum</name>
    <dbReference type="NCBI Taxonomy" id="1823"/>
    <lineage>
        <taxon>Bacteria</taxon>
        <taxon>Bacillati</taxon>
        <taxon>Actinomycetota</taxon>
        <taxon>Actinomycetes</taxon>
        <taxon>Mycobacteriales</taxon>
        <taxon>Nocardiaceae</taxon>
        <taxon>Nocardia</taxon>
    </lineage>
</organism>
<sequence length="67" mass="7405">MTQPDNLIRDGDDCQRCGATGEIHRGRTCPDCDGEGVLWDDPWADDPHGDAEDRGHDRWVADELGAL</sequence>
<accession>A0A378Y640</accession>
<keyword evidence="3" id="KW-1185">Reference proteome</keyword>
<dbReference type="EMBL" id="UGRY01000002">
    <property type="protein sequence ID" value="SUA72626.1"/>
    <property type="molecule type" value="Genomic_DNA"/>
</dbReference>
<evidence type="ECO:0000313" key="2">
    <source>
        <dbReference type="EMBL" id="SUA72686.1"/>
    </source>
</evidence>